<protein>
    <submittedName>
        <fullName evidence="1">Uncharacterized protein</fullName>
    </submittedName>
</protein>
<evidence type="ECO:0000313" key="1">
    <source>
        <dbReference type="EMBL" id="GIX90383.1"/>
    </source>
</evidence>
<comment type="caution">
    <text evidence="1">The sequence shown here is derived from an EMBL/GenBank/DDBJ whole genome shotgun (WGS) entry which is preliminary data.</text>
</comment>
<dbReference type="EMBL" id="BPLR01003937">
    <property type="protein sequence ID" value="GIX90383.1"/>
    <property type="molecule type" value="Genomic_DNA"/>
</dbReference>
<reference evidence="1 2" key="1">
    <citation type="submission" date="2021-06" db="EMBL/GenBank/DDBJ databases">
        <title>Caerostris extrusa draft genome.</title>
        <authorList>
            <person name="Kono N."/>
            <person name="Arakawa K."/>
        </authorList>
    </citation>
    <scope>NUCLEOTIDE SEQUENCE [LARGE SCALE GENOMIC DNA]</scope>
</reference>
<evidence type="ECO:0000313" key="2">
    <source>
        <dbReference type="Proteomes" id="UP001054945"/>
    </source>
</evidence>
<name>A0AAV4P1E7_CAEEX</name>
<dbReference type="Proteomes" id="UP001054945">
    <property type="component" value="Unassembled WGS sequence"/>
</dbReference>
<organism evidence="1 2">
    <name type="scientific">Caerostris extrusa</name>
    <name type="common">Bark spider</name>
    <name type="synonym">Caerostris bankana</name>
    <dbReference type="NCBI Taxonomy" id="172846"/>
    <lineage>
        <taxon>Eukaryota</taxon>
        <taxon>Metazoa</taxon>
        <taxon>Ecdysozoa</taxon>
        <taxon>Arthropoda</taxon>
        <taxon>Chelicerata</taxon>
        <taxon>Arachnida</taxon>
        <taxon>Araneae</taxon>
        <taxon>Araneomorphae</taxon>
        <taxon>Entelegynae</taxon>
        <taxon>Araneoidea</taxon>
        <taxon>Araneidae</taxon>
        <taxon>Caerostris</taxon>
    </lineage>
</organism>
<accession>A0AAV4P1E7</accession>
<dbReference type="AlphaFoldDB" id="A0AAV4P1E7"/>
<keyword evidence="2" id="KW-1185">Reference proteome</keyword>
<gene>
    <name evidence="1" type="ORF">CEXT_236971</name>
</gene>
<sequence>MVYSKHNFKDFTVKLGIILLYGVKDLEANAIGLSWPSTICERKPERSIGLASHVRIIGSVGSYGVRILSLSICIFMKLVSHSCPSAFRVLSKELSMRINS</sequence>
<proteinExistence type="predicted"/>